<dbReference type="PROSITE" id="PS52034">
    <property type="entry name" value="PEPTIDASE_M32"/>
    <property type="match status" value="1"/>
</dbReference>
<comment type="similarity">
    <text evidence="1">Belongs to the peptidase M32 family.</text>
</comment>
<dbReference type="EMBL" id="FNIT01000004">
    <property type="protein sequence ID" value="SDO18809.1"/>
    <property type="molecule type" value="Genomic_DNA"/>
</dbReference>
<feature type="binding site" evidence="2">
    <location>
        <position position="266"/>
    </location>
    <ligand>
        <name>Zn(2+)</name>
        <dbReference type="ChEBI" id="CHEBI:29105"/>
        <note>catalytic</note>
    </ligand>
</feature>
<gene>
    <name evidence="4" type="ORF">SAMN05192530_104109</name>
</gene>
<dbReference type="RefSeq" id="WP_090672865.1">
    <property type="nucleotide sequence ID" value="NZ_FNIT01000004.1"/>
</dbReference>
<feature type="active site" description="Proton donor/acceptor" evidence="3">
    <location>
        <position position="263"/>
    </location>
</feature>
<name>A0A1H0HHX3_9HYPH</name>
<reference evidence="4 5" key="1">
    <citation type="submission" date="2016-10" db="EMBL/GenBank/DDBJ databases">
        <authorList>
            <person name="de Groot N.N."/>
        </authorList>
    </citation>
    <scope>NUCLEOTIDE SEQUENCE [LARGE SCALE GENOMIC DNA]</scope>
    <source>
        <strain evidence="5">L7-484,KACC 16230,DSM 25025</strain>
    </source>
</reference>
<dbReference type="Gene3D" id="1.10.1370.30">
    <property type="match status" value="1"/>
</dbReference>
<feature type="binding site" evidence="2">
    <location>
        <position position="262"/>
    </location>
    <ligand>
        <name>Zn(2+)</name>
        <dbReference type="ChEBI" id="CHEBI:29105"/>
        <note>catalytic</note>
    </ligand>
</feature>
<dbReference type="PANTHER" id="PTHR34217:SF1">
    <property type="entry name" value="CARBOXYPEPTIDASE 1"/>
    <property type="match status" value="1"/>
</dbReference>
<evidence type="ECO:0000256" key="2">
    <source>
        <dbReference type="PIRSR" id="PIRSR006615-1"/>
    </source>
</evidence>
<dbReference type="GO" id="GO:0004181">
    <property type="term" value="F:metallocarboxypeptidase activity"/>
    <property type="evidence" value="ECO:0007669"/>
    <property type="project" value="UniProtKB-UniRule"/>
</dbReference>
<dbReference type="EC" id="3.4.17.19" evidence="1"/>
<keyword evidence="1" id="KW-0645">Protease</keyword>
<dbReference type="Proteomes" id="UP000198793">
    <property type="component" value="Unassembled WGS sequence"/>
</dbReference>
<keyword evidence="5" id="KW-1185">Reference proteome</keyword>
<dbReference type="PANTHER" id="PTHR34217">
    <property type="entry name" value="METAL-DEPENDENT CARBOXYPEPTIDASE"/>
    <property type="match status" value="1"/>
</dbReference>
<dbReference type="Pfam" id="PF02074">
    <property type="entry name" value="Peptidase_M32"/>
    <property type="match status" value="1"/>
</dbReference>
<dbReference type="InterPro" id="IPR001333">
    <property type="entry name" value="Peptidase_M32_Taq"/>
</dbReference>
<comment type="catalytic activity">
    <reaction evidence="1">
        <text>Release of a C-terminal amino acid with broad specificity, except for -Pro.</text>
        <dbReference type="EC" id="3.4.17.19"/>
    </reaction>
</comment>
<evidence type="ECO:0000256" key="3">
    <source>
        <dbReference type="PIRSR" id="PIRSR006615-2"/>
    </source>
</evidence>
<accession>A0A1H0HHX3</accession>
<dbReference type="SUPFAM" id="SSF55486">
    <property type="entry name" value="Metalloproteases ('zincins'), catalytic domain"/>
    <property type="match status" value="1"/>
</dbReference>
<evidence type="ECO:0000256" key="1">
    <source>
        <dbReference type="PIRNR" id="PIRNR006615"/>
    </source>
</evidence>
<comment type="function">
    <text evidence="1">Broad specificity carboxypetidase that releases amino acids sequentially from the C-terminus, including neutral, aromatic, polar and basic residues.</text>
</comment>
<keyword evidence="1" id="KW-0378">Hydrolase</keyword>
<keyword evidence="1 4" id="KW-0121">Carboxypeptidase</keyword>
<keyword evidence="1 2" id="KW-0479">Metal-binding</keyword>
<comment type="cofactor">
    <cofactor evidence="2">
        <name>Zn(2+)</name>
        <dbReference type="ChEBI" id="CHEBI:29105"/>
    </cofactor>
    <text evidence="2">Binds 1 zinc ion per subunit.</text>
</comment>
<dbReference type="CDD" id="cd06460">
    <property type="entry name" value="M32_Taq"/>
    <property type="match status" value="1"/>
</dbReference>
<dbReference type="OrthoDB" id="9772308at2"/>
<dbReference type="GO" id="GO:0006508">
    <property type="term" value="P:proteolysis"/>
    <property type="evidence" value="ECO:0007669"/>
    <property type="project" value="UniProtKB-UniRule"/>
</dbReference>
<organism evidence="4 5">
    <name type="scientific">Aureimonas jatrophae</name>
    <dbReference type="NCBI Taxonomy" id="1166073"/>
    <lineage>
        <taxon>Bacteria</taxon>
        <taxon>Pseudomonadati</taxon>
        <taxon>Pseudomonadota</taxon>
        <taxon>Alphaproteobacteria</taxon>
        <taxon>Hyphomicrobiales</taxon>
        <taxon>Aurantimonadaceae</taxon>
        <taxon>Aureimonas</taxon>
    </lineage>
</organism>
<dbReference type="PRINTS" id="PR00998">
    <property type="entry name" value="CRBOXYPTASET"/>
</dbReference>
<dbReference type="AlphaFoldDB" id="A0A1H0HHX3"/>
<keyword evidence="1" id="KW-0482">Metalloprotease</keyword>
<feature type="binding site" evidence="2">
    <location>
        <position position="301"/>
    </location>
    <ligand>
        <name>Zn(2+)</name>
        <dbReference type="ChEBI" id="CHEBI:29105"/>
        <note>catalytic</note>
    </ligand>
</feature>
<evidence type="ECO:0000313" key="5">
    <source>
        <dbReference type="Proteomes" id="UP000198793"/>
    </source>
</evidence>
<evidence type="ECO:0000313" key="4">
    <source>
        <dbReference type="EMBL" id="SDO18809.1"/>
    </source>
</evidence>
<keyword evidence="2" id="KW-0862">Zinc</keyword>
<dbReference type="PIRSF" id="PIRSF006615">
    <property type="entry name" value="Zn_crbxpep_Taq"/>
    <property type="match status" value="1"/>
</dbReference>
<protein>
    <recommendedName>
        <fullName evidence="1">Metal-dependent carboxypeptidase</fullName>
        <ecNumber evidence="1">3.4.17.19</ecNumber>
    </recommendedName>
</protein>
<dbReference type="GO" id="GO:0046872">
    <property type="term" value="F:metal ion binding"/>
    <property type="evidence" value="ECO:0007669"/>
    <property type="project" value="UniProtKB-KW"/>
</dbReference>
<dbReference type="STRING" id="1166073.SAMN05192530_104109"/>
<proteinExistence type="inferred from homology"/>
<sequence>MSETARTLAAEVAAVNDILCAVAVLQWDNRTVMPAGGAETRGQQIATLKGLARERILSGAMRRAAEQALAETEGREERDLERRAASQVLAAIRHHERLDPRLLQRQAELGPVAGAAWAEARAASDFASFLPFLAESVALARESAEAMGHDGHPYSAMVALYEPGETADSIKRFLDELRAGLLPILDRARGRPRDALVDRLVPVEAQRAACRGLAELVGYDFGRGRLDTAVHPFEISFTRNDVRITTRYREDFLPGALFGTLHEAGHGLYEQNVAEALTRSVFATDLILLYAVGGTSFGAHESQSRLWENHVGRSEAFWRLNLSRLQGHFPGALDDVSPERFARAVNHVEPGFIRVDADELTYDFHIMLRAEIERQLMDGSLAPADLPGAWNEAMRRDLGLTVPDDRRGCLQDVHWSSGYLGSFPTYTVGNAMAAQLMESLHAGDPELGERLAAGDYARLAGHLREAVWRHGRSRSRDELLVDATGSALTPGPYLRYLAAKFG</sequence>